<dbReference type="Gene3D" id="3.40.50.620">
    <property type="entry name" value="HUPs"/>
    <property type="match status" value="1"/>
</dbReference>
<protein>
    <submittedName>
        <fullName evidence="1">Uncharacterized protein</fullName>
    </submittedName>
</protein>
<evidence type="ECO:0000313" key="2">
    <source>
        <dbReference type="Proteomes" id="UP000655366"/>
    </source>
</evidence>
<dbReference type="InterPro" id="IPR014729">
    <property type="entry name" value="Rossmann-like_a/b/a_fold"/>
</dbReference>
<dbReference type="RefSeq" id="WP_196397650.1">
    <property type="nucleotide sequence ID" value="NZ_JADNYM010000020.1"/>
</dbReference>
<evidence type="ECO:0000313" key="1">
    <source>
        <dbReference type="EMBL" id="MBG0740715.1"/>
    </source>
</evidence>
<accession>A0A931CQI8</accession>
<gene>
    <name evidence="1" type="ORF">IV500_15175</name>
</gene>
<dbReference type="SUPFAM" id="SSF52402">
    <property type="entry name" value="Adenine nucleotide alpha hydrolases-like"/>
    <property type="match status" value="1"/>
</dbReference>
<dbReference type="AlphaFoldDB" id="A0A931CQI8"/>
<dbReference type="EMBL" id="JADNYM010000020">
    <property type="protein sequence ID" value="MBG0740715.1"/>
    <property type="molecule type" value="Genomic_DNA"/>
</dbReference>
<organism evidence="1 2">
    <name type="scientific">Arthrobacter terrae</name>
    <dbReference type="NCBI Taxonomy" id="2935737"/>
    <lineage>
        <taxon>Bacteria</taxon>
        <taxon>Bacillati</taxon>
        <taxon>Actinomycetota</taxon>
        <taxon>Actinomycetes</taxon>
        <taxon>Micrococcales</taxon>
        <taxon>Micrococcaceae</taxon>
        <taxon>Arthrobacter</taxon>
    </lineage>
</organism>
<reference evidence="1 2" key="1">
    <citation type="submission" date="2020-11" db="EMBL/GenBank/DDBJ databases">
        <title>Arthrobacter antarcticus sp. nov., isolated from Antarctic Soil.</title>
        <authorList>
            <person name="Li J."/>
        </authorList>
    </citation>
    <scope>NUCLEOTIDE SEQUENCE [LARGE SCALE GENOMIC DNA]</scope>
    <source>
        <strain evidence="1 2">Z1-20</strain>
    </source>
</reference>
<sequence>MTDSIIILTEEPLGDVDAENITRLYDDGDDVALQLLVPADTKRNLLVDVVDRLTMLDLPAVLRELREKAPDKKTVRAEAAQILAVSLATLENAGARVTGQVSEGNAVDSLVAAVRETQARQAVVVTRPHALADTFRQDWASQAQHKLGLPVLHLYAGSGFIGDS</sequence>
<name>A0A931CQI8_9MICC</name>
<dbReference type="Proteomes" id="UP000655366">
    <property type="component" value="Unassembled WGS sequence"/>
</dbReference>
<comment type="caution">
    <text evidence="1">The sequence shown here is derived from an EMBL/GenBank/DDBJ whole genome shotgun (WGS) entry which is preliminary data.</text>
</comment>
<keyword evidence="2" id="KW-1185">Reference proteome</keyword>
<proteinExistence type="predicted"/>